<comment type="caution">
    <text evidence="3">The sequence shown here is derived from an EMBL/GenBank/DDBJ whole genome shotgun (WGS) entry which is preliminary data.</text>
</comment>
<evidence type="ECO:0000256" key="1">
    <source>
        <dbReference type="ARBA" id="ARBA00023054"/>
    </source>
</evidence>
<gene>
    <name evidence="3" type="ORF">PPROV_000713400</name>
</gene>
<feature type="compositionally biased region" description="Basic and acidic residues" evidence="2">
    <location>
        <begin position="524"/>
        <end position="547"/>
    </location>
</feature>
<feature type="region of interest" description="Disordered" evidence="2">
    <location>
        <begin position="1"/>
        <end position="114"/>
    </location>
</feature>
<keyword evidence="4" id="KW-1185">Reference proteome</keyword>
<feature type="region of interest" description="Disordered" evidence="2">
    <location>
        <begin position="405"/>
        <end position="426"/>
    </location>
</feature>
<evidence type="ECO:0000313" key="3">
    <source>
        <dbReference type="EMBL" id="GHP08395.1"/>
    </source>
</evidence>
<dbReference type="AlphaFoldDB" id="A0A830HNY1"/>
<name>A0A830HNY1_9CHLO</name>
<feature type="compositionally biased region" description="Polar residues" evidence="2">
    <location>
        <begin position="57"/>
        <end position="66"/>
    </location>
</feature>
<dbReference type="Proteomes" id="UP000660262">
    <property type="component" value="Unassembled WGS sequence"/>
</dbReference>
<dbReference type="OrthoDB" id="2152435at2759"/>
<dbReference type="InterPro" id="IPR039902">
    <property type="entry name" value="CCDC148/CCDC112"/>
</dbReference>
<feature type="compositionally biased region" description="Basic and acidic residues" evidence="2">
    <location>
        <begin position="489"/>
        <end position="499"/>
    </location>
</feature>
<sequence length="606" mass="66572">MPTSCGLVRTACNNPEDDEVTPRQVRPVKHGQEIKKQTARVGTPVTPNAPFDFPQSEAGSNRTTPATPKLATGQSSSSSSSSSKKHLSTGGKTKAAALTASPSTRRPTRALFGVSQQEAEQRQARMEWTTADAALRHKMRALEGGSVPGHGVAELLAPAYMMAEEMQDDRNGLRGQLAEGAACLRANLACFAEHLEIQTDENTRRDLLEASGAQMAEFRQLQHAAVDDLRVEEEALTRELALFAERMASPEWEAPALAGASGAAVPTPSPHYVAYSPQPTPTSSRPSSRVRGYGPCRTPVSPGDAPPEVVAVEEFEELNGRYSGWDEADHRRFKKALTRAGEDHRRVLPFAEEALPEFSTAAIEAHIAWDFEHEELLTRRRAAIQLWRMRREEQKHSLSAADAAAASPAAARAERQAAALEKEAGQLRREEERAALAEWRDKKAKAAIAAAEAAEAAEVARAEKKKAEAARRRAQNLAALEEHKIRKAAADEARRHALVSEDEPPPTRPASRGTLDALHARNLRIMEKRRLAASAKDREREAREQRLRRASASVQDLPSDPSRLLRPTKSAQMRAERVVDVERKAKSFFMGAERQQRAVPAWRAKQ</sequence>
<dbReference type="EMBL" id="BNJQ01000020">
    <property type="protein sequence ID" value="GHP08395.1"/>
    <property type="molecule type" value="Genomic_DNA"/>
</dbReference>
<feature type="region of interest" description="Disordered" evidence="2">
    <location>
        <begin position="489"/>
        <end position="572"/>
    </location>
</feature>
<protein>
    <submittedName>
        <fullName evidence="3">Uncharacterized protein</fullName>
    </submittedName>
</protein>
<proteinExistence type="predicted"/>
<feature type="compositionally biased region" description="Basic and acidic residues" evidence="2">
    <location>
        <begin position="412"/>
        <end position="426"/>
    </location>
</feature>
<organism evidence="3 4">
    <name type="scientific">Pycnococcus provasolii</name>
    <dbReference type="NCBI Taxonomy" id="41880"/>
    <lineage>
        <taxon>Eukaryota</taxon>
        <taxon>Viridiplantae</taxon>
        <taxon>Chlorophyta</taxon>
        <taxon>Pseudoscourfieldiophyceae</taxon>
        <taxon>Pseudoscourfieldiales</taxon>
        <taxon>Pycnococcaceae</taxon>
        <taxon>Pycnococcus</taxon>
    </lineage>
</organism>
<dbReference type="PANTHER" id="PTHR21549">
    <property type="entry name" value="MUTATED IN BLADDER CANCER 1"/>
    <property type="match status" value="1"/>
</dbReference>
<evidence type="ECO:0000313" key="4">
    <source>
        <dbReference type="Proteomes" id="UP000660262"/>
    </source>
</evidence>
<evidence type="ECO:0000256" key="2">
    <source>
        <dbReference type="SAM" id="MobiDB-lite"/>
    </source>
</evidence>
<keyword evidence="1" id="KW-0175">Coiled coil</keyword>
<feature type="compositionally biased region" description="Low complexity" evidence="2">
    <location>
        <begin position="89"/>
        <end position="100"/>
    </location>
</feature>
<accession>A0A830HNY1</accession>
<reference evidence="3" key="1">
    <citation type="submission" date="2020-10" db="EMBL/GenBank/DDBJ databases">
        <title>Unveiling of a novel bifunctional photoreceptor, Dualchrome1, isolated from a cosmopolitan green alga.</title>
        <authorList>
            <person name="Suzuki S."/>
            <person name="Kawachi M."/>
        </authorList>
    </citation>
    <scope>NUCLEOTIDE SEQUENCE</scope>
    <source>
        <strain evidence="3">NIES 2893</strain>
    </source>
</reference>
<dbReference type="PANTHER" id="PTHR21549:SF0">
    <property type="entry name" value="COILED-COIL DOMAIN-CONTAINING PROTEIN 112"/>
    <property type="match status" value="1"/>
</dbReference>